<gene>
    <name evidence="2" type="ORF">ISF6_2011</name>
</gene>
<proteinExistence type="predicted"/>
<evidence type="ECO:0000256" key="1">
    <source>
        <dbReference type="SAM" id="Phobius"/>
    </source>
</evidence>
<dbReference type="STRING" id="1547922.ISF6_2011"/>
<name>A0A0K8P0M2_PISS1</name>
<evidence type="ECO:0008006" key="4">
    <source>
        <dbReference type="Google" id="ProtNLM"/>
    </source>
</evidence>
<keyword evidence="1" id="KW-1133">Transmembrane helix</keyword>
<dbReference type="AlphaFoldDB" id="A0A0K8P0M2"/>
<keyword evidence="3" id="KW-1185">Reference proteome</keyword>
<evidence type="ECO:0000313" key="2">
    <source>
        <dbReference type="EMBL" id="GAP36171.1"/>
    </source>
</evidence>
<accession>A0A0K8P0M2</accession>
<comment type="caution">
    <text evidence="2">The sequence shown here is derived from an EMBL/GenBank/DDBJ whole genome shotgun (WGS) entry which is preliminary data.</text>
</comment>
<keyword evidence="1" id="KW-0812">Transmembrane</keyword>
<keyword evidence="1" id="KW-0472">Membrane</keyword>
<dbReference type="Pfam" id="PF11174">
    <property type="entry name" value="DUF2970"/>
    <property type="match status" value="1"/>
</dbReference>
<organism evidence="2 3">
    <name type="scientific">Piscinibacter sakaiensis</name>
    <name type="common">Ideonella sakaiensis</name>
    <dbReference type="NCBI Taxonomy" id="1547922"/>
    <lineage>
        <taxon>Bacteria</taxon>
        <taxon>Pseudomonadati</taxon>
        <taxon>Pseudomonadota</taxon>
        <taxon>Betaproteobacteria</taxon>
        <taxon>Burkholderiales</taxon>
        <taxon>Sphaerotilaceae</taxon>
        <taxon>Piscinibacter</taxon>
    </lineage>
</organism>
<sequence length="54" mass="5565">MAWSFFGIRRGSRARDDVERLRPVPLVVAGVLLAAAFVGGLVSVARLAAAGLGA</sequence>
<reference evidence="2 3" key="2">
    <citation type="journal article" date="2016" name="Science">
        <title>A bacterium that degrades and assimilates poly(ethylene terephthalate).</title>
        <authorList>
            <person name="Yoshida S."/>
            <person name="Hiraga K."/>
            <person name="Takehana T."/>
            <person name="Taniguchi I."/>
            <person name="Yamaji H."/>
            <person name="Maeda Y."/>
            <person name="Toyohara K."/>
            <person name="Miyamoto K."/>
            <person name="Kimura Y."/>
            <person name="Oda K."/>
        </authorList>
    </citation>
    <scope>NUCLEOTIDE SEQUENCE [LARGE SCALE GENOMIC DNA]</scope>
    <source>
        <strain evidence="3">NBRC 110686 / TISTR 2288 / 201-F6</strain>
    </source>
</reference>
<dbReference type="EMBL" id="BBYR01000032">
    <property type="protein sequence ID" value="GAP36171.1"/>
    <property type="molecule type" value="Genomic_DNA"/>
</dbReference>
<reference evidence="3" key="1">
    <citation type="submission" date="2015-07" db="EMBL/GenBank/DDBJ databases">
        <title>Discovery of a poly(ethylene terephthalate assimilation.</title>
        <authorList>
            <person name="Yoshida S."/>
            <person name="Hiraga K."/>
            <person name="Takehana T."/>
            <person name="Taniguchi I."/>
            <person name="Yamaji H."/>
            <person name="Maeda Y."/>
            <person name="Toyohara K."/>
            <person name="Miyamoto K."/>
            <person name="Kimura Y."/>
            <person name="Oda K."/>
        </authorList>
    </citation>
    <scope>NUCLEOTIDE SEQUENCE [LARGE SCALE GENOMIC DNA]</scope>
    <source>
        <strain evidence="3">NBRC 110686 / TISTR 2288 / 201-F6</strain>
    </source>
</reference>
<protein>
    <recommendedName>
        <fullName evidence="4">Transmembrane protein</fullName>
    </recommendedName>
</protein>
<feature type="transmembrane region" description="Helical" evidence="1">
    <location>
        <begin position="21"/>
        <end position="49"/>
    </location>
</feature>
<dbReference type="Proteomes" id="UP000037660">
    <property type="component" value="Unassembled WGS sequence"/>
</dbReference>
<dbReference type="InterPro" id="IPR021344">
    <property type="entry name" value="DUF2970"/>
</dbReference>
<evidence type="ECO:0000313" key="3">
    <source>
        <dbReference type="Proteomes" id="UP000037660"/>
    </source>
</evidence>